<dbReference type="Pfam" id="PF07460">
    <property type="entry name" value="NUMOD3"/>
    <property type="match status" value="2"/>
</dbReference>
<dbReference type="NCBIfam" id="TIGR01453">
    <property type="entry name" value="grpIintron_endo"/>
    <property type="match status" value="1"/>
</dbReference>
<organism evidence="7">
    <name type="scientific">Armillaria borealis</name>
    <dbReference type="NCBI Taxonomy" id="47425"/>
    <lineage>
        <taxon>Eukaryota</taxon>
        <taxon>Fungi</taxon>
        <taxon>Dikarya</taxon>
        <taxon>Basidiomycota</taxon>
        <taxon>Agaricomycotina</taxon>
        <taxon>Agaricomycetes</taxon>
        <taxon>Agaricomycetidae</taxon>
        <taxon>Agaricales</taxon>
        <taxon>Marasmiineae</taxon>
        <taxon>Physalacriaceae</taxon>
        <taxon>Armillaria</taxon>
    </lineage>
</organism>
<dbReference type="RefSeq" id="YP_009631608.1">
    <property type="nucleotide sequence ID" value="NC_042230.1"/>
</dbReference>
<dbReference type="GO" id="GO:0004519">
    <property type="term" value="F:endonuclease activity"/>
    <property type="evidence" value="ECO:0007669"/>
    <property type="project" value="UniProtKB-KW"/>
</dbReference>
<gene>
    <name evidence="7" type="primary">oi1nad1</name>
</gene>
<accession>A0A4D6FEW8</accession>
<evidence type="ECO:0000259" key="6">
    <source>
        <dbReference type="PROSITE" id="PS50164"/>
    </source>
</evidence>
<dbReference type="Pfam" id="PF01541">
    <property type="entry name" value="GIY-YIG"/>
    <property type="match status" value="1"/>
</dbReference>
<keyword evidence="2" id="KW-0540">Nuclease</keyword>
<dbReference type="GO" id="GO:0003677">
    <property type="term" value="F:DNA binding"/>
    <property type="evidence" value="ECO:0007669"/>
    <property type="project" value="InterPro"/>
</dbReference>
<dbReference type="SMART" id="SM00496">
    <property type="entry name" value="IENR2"/>
    <property type="match status" value="3"/>
</dbReference>
<evidence type="ECO:0000313" key="7">
    <source>
        <dbReference type="EMBL" id="QCB16388.1"/>
    </source>
</evidence>
<dbReference type="AlphaFoldDB" id="A0A4D6FEW8"/>
<feature type="domain" description="GIY-YIG" evidence="6">
    <location>
        <begin position="73"/>
        <end position="159"/>
    </location>
</feature>
<dbReference type="InterPro" id="IPR003647">
    <property type="entry name" value="Intron_nuc_1_rpt"/>
</dbReference>
<keyword evidence="5" id="KW-0472">Membrane</keyword>
<evidence type="ECO:0000256" key="1">
    <source>
        <dbReference type="ARBA" id="ARBA00010045"/>
    </source>
</evidence>
<keyword evidence="5" id="KW-0812">Transmembrane</keyword>
<dbReference type="PROSITE" id="PS50164">
    <property type="entry name" value="GIY_YIG"/>
    <property type="match status" value="1"/>
</dbReference>
<reference evidence="7" key="1">
    <citation type="journal article" date="2019" name="BMC Genomics">
        <title>Mobile genetic elements explain size variation in the mitochondrial genomes of four closely-related Armillaria species.</title>
        <authorList>
            <person name="Kolesnikova A.I."/>
            <person name="Putintseva Y.A."/>
            <person name="Simonov E.P."/>
            <person name="Biriukov V.V."/>
            <person name="Oreshkova N.V."/>
            <person name="Pavlov I.N."/>
            <person name="Sharov V.V."/>
            <person name="Kuzmin D.A."/>
            <person name="Anderson J.B."/>
            <person name="Krutovsky K.V."/>
        </authorList>
    </citation>
    <scope>NUCLEOTIDE SEQUENCE [LARGE SCALE GENOMIC DNA]</scope>
</reference>
<dbReference type="InterPro" id="IPR035901">
    <property type="entry name" value="GIY-YIG_endonuc_sf"/>
</dbReference>
<comment type="similarity">
    <text evidence="1">To endonucleases of group I introns of fungi and phage.</text>
</comment>
<evidence type="ECO:0000256" key="5">
    <source>
        <dbReference type="SAM" id="Phobius"/>
    </source>
</evidence>
<dbReference type="SMART" id="SM00465">
    <property type="entry name" value="GIYc"/>
    <property type="match status" value="1"/>
</dbReference>
<dbReference type="InterPro" id="IPR003611">
    <property type="entry name" value="NUMOD3"/>
</dbReference>
<keyword evidence="5" id="KW-1133">Transmembrane helix</keyword>
<evidence type="ECO:0000256" key="4">
    <source>
        <dbReference type="ARBA" id="ARBA00022801"/>
    </source>
</evidence>
<keyword evidence="3" id="KW-0255">Endonuclease</keyword>
<evidence type="ECO:0000256" key="2">
    <source>
        <dbReference type="ARBA" id="ARBA00022722"/>
    </source>
</evidence>
<dbReference type="GeneID" id="40135546"/>
<dbReference type="EMBL" id="MH407470">
    <property type="protein sequence ID" value="QCB16388.1"/>
    <property type="molecule type" value="Genomic_DNA"/>
</dbReference>
<keyword evidence="4" id="KW-0378">Hydrolase</keyword>
<dbReference type="InterPro" id="IPR000305">
    <property type="entry name" value="GIY-YIG_endonuc"/>
</dbReference>
<feature type="transmembrane region" description="Helical" evidence="5">
    <location>
        <begin position="12"/>
        <end position="29"/>
    </location>
</feature>
<dbReference type="Gene3D" id="3.40.1440.10">
    <property type="entry name" value="GIY-YIG endonuclease"/>
    <property type="match status" value="1"/>
</dbReference>
<name>A0A4D6FEW8_9AGAR</name>
<proteinExistence type="predicted"/>
<dbReference type="SUPFAM" id="SSF64496">
    <property type="entry name" value="DNA-binding domain of intron-encoded endonucleases"/>
    <property type="match status" value="1"/>
</dbReference>
<evidence type="ECO:0000256" key="3">
    <source>
        <dbReference type="ARBA" id="ARBA00022759"/>
    </source>
</evidence>
<dbReference type="GO" id="GO:0016787">
    <property type="term" value="F:hydrolase activity"/>
    <property type="evidence" value="ECO:0007669"/>
    <property type="project" value="UniProtKB-KW"/>
</dbReference>
<sequence>MRGEGKPKIKENYSLLCFCFIILIYFLFLQNKSLQVETIECLYSSAPVLVPLKTYTNLSNVLNNESFRTELKKVGGVYGFINVLDKKQYIGSSKDLFDRFTDHFRGVSTNIRLQRAIAKHGIDNFIFVVYYFHNDPSVILTDIETVALRSFPFDDLYNFKKDAKSMLGYKHTEEAINKMKLRLSNKANHPMYGKKHSQNALRLISKPGKLNPMYNKKHSAISKKKISLSLSKTTIGLYDLNNNLVKTFINQVVLAQELIVTKSTISKYIKSKKLFQNKYYIRKHISSEPLQVKEDKK</sequence>
<dbReference type="SMART" id="SM00497">
    <property type="entry name" value="IENR1"/>
    <property type="match status" value="1"/>
</dbReference>
<dbReference type="SUPFAM" id="SSF82771">
    <property type="entry name" value="GIY-YIG endonuclease"/>
    <property type="match status" value="1"/>
</dbReference>
<keyword evidence="7" id="KW-0496">Mitochondrion</keyword>
<protein>
    <recommendedName>
        <fullName evidence="6">GIY-YIG domain-containing protein</fullName>
    </recommendedName>
</protein>
<geneLocation type="mitochondrion" evidence="7"/>
<dbReference type="InterPro" id="IPR006350">
    <property type="entry name" value="Intron_endoG1"/>
</dbReference>